<dbReference type="AlphaFoldDB" id="A0A8J3RLT5"/>
<evidence type="ECO:0000313" key="2">
    <source>
        <dbReference type="EMBL" id="GIH76167.1"/>
    </source>
</evidence>
<evidence type="ECO:0000256" key="1">
    <source>
        <dbReference type="SAM" id="Phobius"/>
    </source>
</evidence>
<reference evidence="2 3" key="1">
    <citation type="submission" date="2021-01" db="EMBL/GenBank/DDBJ databases">
        <title>Whole genome shotgun sequence of Planobispora longispora NBRC 13918.</title>
        <authorList>
            <person name="Komaki H."/>
            <person name="Tamura T."/>
        </authorList>
    </citation>
    <scope>NUCLEOTIDE SEQUENCE [LARGE SCALE GENOMIC DNA]</scope>
    <source>
        <strain evidence="2 3">NBRC 13918</strain>
    </source>
</reference>
<dbReference type="Proteomes" id="UP000616724">
    <property type="component" value="Unassembled WGS sequence"/>
</dbReference>
<accession>A0A8J3RLT5</accession>
<organism evidence="2 3">
    <name type="scientific">Planobispora longispora</name>
    <dbReference type="NCBI Taxonomy" id="28887"/>
    <lineage>
        <taxon>Bacteria</taxon>
        <taxon>Bacillati</taxon>
        <taxon>Actinomycetota</taxon>
        <taxon>Actinomycetes</taxon>
        <taxon>Streptosporangiales</taxon>
        <taxon>Streptosporangiaceae</taxon>
        <taxon>Planobispora</taxon>
    </lineage>
</organism>
<proteinExistence type="predicted"/>
<name>A0A8J3RLT5_9ACTN</name>
<gene>
    <name evidence="2" type="ORF">Plo01_25960</name>
</gene>
<comment type="caution">
    <text evidence="2">The sequence shown here is derived from an EMBL/GenBank/DDBJ whole genome shotgun (WGS) entry which is preliminary data.</text>
</comment>
<dbReference type="EMBL" id="BOOH01000019">
    <property type="protein sequence ID" value="GIH76167.1"/>
    <property type="molecule type" value="Genomic_DNA"/>
</dbReference>
<protein>
    <submittedName>
        <fullName evidence="2">Uncharacterized protein</fullName>
    </submittedName>
</protein>
<keyword evidence="1" id="KW-1133">Transmembrane helix</keyword>
<feature type="transmembrane region" description="Helical" evidence="1">
    <location>
        <begin position="6"/>
        <end position="25"/>
    </location>
</feature>
<keyword evidence="1" id="KW-0472">Membrane</keyword>
<sequence>MPLTETDVVVMLSICLIGFLAMDAITRGSPIRRVRQRWAERRMRRATERWLRDRQGEQ</sequence>
<dbReference type="RefSeq" id="WP_203890779.1">
    <property type="nucleotide sequence ID" value="NZ_BOOH01000019.1"/>
</dbReference>
<keyword evidence="3" id="KW-1185">Reference proteome</keyword>
<evidence type="ECO:0000313" key="3">
    <source>
        <dbReference type="Proteomes" id="UP000616724"/>
    </source>
</evidence>
<keyword evidence="1" id="KW-0812">Transmembrane</keyword>